<dbReference type="GO" id="GO:0016020">
    <property type="term" value="C:membrane"/>
    <property type="evidence" value="ECO:0007669"/>
    <property type="project" value="InterPro"/>
</dbReference>
<proteinExistence type="predicted"/>
<keyword evidence="1" id="KW-1133">Transmembrane helix</keyword>
<keyword evidence="1" id="KW-0472">Membrane</keyword>
<dbReference type="AlphaFoldDB" id="A0AAV4Q8L6"/>
<keyword evidence="3" id="KW-1185">Reference proteome</keyword>
<dbReference type="InterPro" id="IPR009318">
    <property type="entry name" value="Gustatory_rcpt"/>
</dbReference>
<gene>
    <name evidence="2" type="primary">AVEN_11814_1</name>
    <name evidence="2" type="ORF">CDAR_462941</name>
</gene>
<feature type="transmembrane region" description="Helical" evidence="1">
    <location>
        <begin position="133"/>
        <end position="152"/>
    </location>
</feature>
<organism evidence="2 3">
    <name type="scientific">Caerostris darwini</name>
    <dbReference type="NCBI Taxonomy" id="1538125"/>
    <lineage>
        <taxon>Eukaryota</taxon>
        <taxon>Metazoa</taxon>
        <taxon>Ecdysozoa</taxon>
        <taxon>Arthropoda</taxon>
        <taxon>Chelicerata</taxon>
        <taxon>Arachnida</taxon>
        <taxon>Araneae</taxon>
        <taxon>Araneomorphae</taxon>
        <taxon>Entelegynae</taxon>
        <taxon>Araneoidea</taxon>
        <taxon>Araneidae</taxon>
        <taxon>Caerostris</taxon>
    </lineage>
</organism>
<reference evidence="2 3" key="1">
    <citation type="submission" date="2021-06" db="EMBL/GenBank/DDBJ databases">
        <title>Caerostris darwini draft genome.</title>
        <authorList>
            <person name="Kono N."/>
            <person name="Arakawa K."/>
        </authorList>
    </citation>
    <scope>NUCLEOTIDE SEQUENCE [LARGE SCALE GENOMIC DNA]</scope>
</reference>
<keyword evidence="1" id="KW-0812">Transmembrane</keyword>
<comment type="caution">
    <text evidence="2">The sequence shown here is derived from an EMBL/GenBank/DDBJ whole genome shotgun (WGS) entry which is preliminary data.</text>
</comment>
<evidence type="ECO:0000313" key="2">
    <source>
        <dbReference type="EMBL" id="GIY05410.1"/>
    </source>
</evidence>
<feature type="transmembrane region" description="Helical" evidence="1">
    <location>
        <begin position="39"/>
        <end position="62"/>
    </location>
</feature>
<dbReference type="Pfam" id="PF06151">
    <property type="entry name" value="Trehalose_recp"/>
    <property type="match status" value="1"/>
</dbReference>
<feature type="transmembrane region" description="Helical" evidence="1">
    <location>
        <begin position="158"/>
        <end position="176"/>
    </location>
</feature>
<dbReference type="GO" id="GO:0008527">
    <property type="term" value="F:taste receptor activity"/>
    <property type="evidence" value="ECO:0007669"/>
    <property type="project" value="InterPro"/>
</dbReference>
<evidence type="ECO:0000256" key="1">
    <source>
        <dbReference type="SAM" id="Phobius"/>
    </source>
</evidence>
<dbReference type="Proteomes" id="UP001054837">
    <property type="component" value="Unassembled WGS sequence"/>
</dbReference>
<accession>A0AAV4Q8L6</accession>
<feature type="transmembrane region" description="Helical" evidence="1">
    <location>
        <begin position="82"/>
        <end position="102"/>
    </location>
</feature>
<dbReference type="EMBL" id="BPLQ01004074">
    <property type="protein sequence ID" value="GIY05410.1"/>
    <property type="molecule type" value="Genomic_DNA"/>
</dbReference>
<evidence type="ECO:0000313" key="3">
    <source>
        <dbReference type="Proteomes" id="UP001054837"/>
    </source>
</evidence>
<name>A0AAV4Q8L6_9ARAC</name>
<sequence>MEVGKILRKQNIDLKTDVFLKYLATYESTVRILKSVERVMSFPIFLVAITDCTNMFNGFLWLDPFKQIKNISSYNKHSLSTLFMSLRAVASFLCVSLAASGVHEAIKSSQEVQKQILTRLLASGIERNSKDMLLLFVSSSSSPFCLTGWGFFHFTKGFVLTAIGSILTYSLLILQID</sequence>
<protein>
    <submittedName>
        <fullName evidence="2">Uncharacterized protein</fullName>
    </submittedName>
</protein>